<evidence type="ECO:0000256" key="1">
    <source>
        <dbReference type="ARBA" id="ARBA00004127"/>
    </source>
</evidence>
<feature type="transmembrane region" description="Helical" evidence="7">
    <location>
        <begin position="103"/>
        <end position="122"/>
    </location>
</feature>
<accession>A0A7K0K0Z2</accession>
<dbReference type="InterPro" id="IPR011701">
    <property type="entry name" value="MFS"/>
</dbReference>
<sequence length="385" mass="40053">MSKADPGIWHDQRRMLPPLTVGLMIGGFYVTAAGSLIATLSRDLRVSPASLAFLGSAFGVGMLVSGLAAPFFLRYGPVWNLRFAPLLAAIGTLLTLWSPNAAVAITGVTLACFGATLVTSAVAGTFTGVEGGKYLALVNGVSSAVSILTTILIALVERLFPGFGRFAVLFAFIAIIPTFILAWRLPAVPFATFIKPLKAVEESPAEVTRKAPKSLLAWQIVRLILVAGVEFAMYAWAVTRLQQVGLDLAAASAFATAFAVGMALGRIFGARFTALRPAWYVFLALGALGTALTAYSPLTWSVTGGLVLAGLGVSCLYPIGASEFSGLPGVKAHNAAGVISILSGTGALVTPLLLGILLNAIGLQMSFAVLLVFYAALLVIPRPRG</sequence>
<feature type="transmembrane region" description="Helical" evidence="7">
    <location>
        <begin position="79"/>
        <end position="97"/>
    </location>
</feature>
<dbReference type="PANTHER" id="PTHR23514:SF3">
    <property type="entry name" value="BYPASS OF STOP CODON PROTEIN 6"/>
    <property type="match status" value="1"/>
</dbReference>
<feature type="transmembrane region" description="Helical" evidence="7">
    <location>
        <begin position="360"/>
        <end position="380"/>
    </location>
</feature>
<gene>
    <name evidence="8" type="ORF">FYJ63_02710</name>
</gene>
<evidence type="ECO:0000256" key="7">
    <source>
        <dbReference type="SAM" id="Phobius"/>
    </source>
</evidence>
<dbReference type="InterPro" id="IPR036259">
    <property type="entry name" value="MFS_trans_sf"/>
</dbReference>
<name>A0A7K0K0Z2_9ACTO</name>
<feature type="transmembrane region" description="Helical" evidence="7">
    <location>
        <begin position="302"/>
        <end position="320"/>
    </location>
</feature>
<evidence type="ECO:0000313" key="8">
    <source>
        <dbReference type="EMBL" id="MST49167.1"/>
    </source>
</evidence>
<evidence type="ECO:0000256" key="2">
    <source>
        <dbReference type="ARBA" id="ARBA00008335"/>
    </source>
</evidence>
<feature type="transmembrane region" description="Helical" evidence="7">
    <location>
        <begin position="134"/>
        <end position="156"/>
    </location>
</feature>
<dbReference type="Pfam" id="PF07690">
    <property type="entry name" value="MFS_1"/>
    <property type="match status" value="1"/>
</dbReference>
<feature type="transmembrane region" description="Helical" evidence="7">
    <location>
        <begin position="248"/>
        <end position="265"/>
    </location>
</feature>
<evidence type="ECO:0000256" key="6">
    <source>
        <dbReference type="ARBA" id="ARBA00023136"/>
    </source>
</evidence>
<dbReference type="Proteomes" id="UP000442535">
    <property type="component" value="Unassembled WGS sequence"/>
</dbReference>
<reference evidence="8 9" key="1">
    <citation type="submission" date="2019-08" db="EMBL/GenBank/DDBJ databases">
        <title>In-depth cultivation of the pig gut microbiome towards novel bacterial diversity and tailored functional studies.</title>
        <authorList>
            <person name="Wylensek D."/>
            <person name="Hitch T.C.A."/>
            <person name="Clavel T."/>
        </authorList>
    </citation>
    <scope>NUCLEOTIDE SEQUENCE [LARGE SCALE GENOMIC DNA]</scope>
    <source>
        <strain evidence="8 9">RF-GAM-744-WT-7</strain>
    </source>
</reference>
<dbReference type="SUPFAM" id="SSF103473">
    <property type="entry name" value="MFS general substrate transporter"/>
    <property type="match status" value="1"/>
</dbReference>
<dbReference type="PANTHER" id="PTHR23514">
    <property type="entry name" value="BYPASS OF STOP CODON PROTEIN 6"/>
    <property type="match status" value="1"/>
</dbReference>
<keyword evidence="9" id="KW-1185">Reference proteome</keyword>
<dbReference type="RefSeq" id="WP_154543573.1">
    <property type="nucleotide sequence ID" value="NZ_VUMY01000004.1"/>
</dbReference>
<dbReference type="EMBL" id="VUMY01000004">
    <property type="protein sequence ID" value="MST49167.1"/>
    <property type="molecule type" value="Genomic_DNA"/>
</dbReference>
<dbReference type="GO" id="GO:0022857">
    <property type="term" value="F:transmembrane transporter activity"/>
    <property type="evidence" value="ECO:0007669"/>
    <property type="project" value="InterPro"/>
</dbReference>
<feature type="transmembrane region" description="Helical" evidence="7">
    <location>
        <begin position="168"/>
        <end position="194"/>
    </location>
</feature>
<feature type="transmembrane region" description="Helical" evidence="7">
    <location>
        <begin position="215"/>
        <end position="236"/>
    </location>
</feature>
<keyword evidence="3" id="KW-0813">Transport</keyword>
<protein>
    <submittedName>
        <fullName evidence="8">MFS transporter</fullName>
    </submittedName>
</protein>
<keyword evidence="5 7" id="KW-1133">Transmembrane helix</keyword>
<evidence type="ECO:0000256" key="5">
    <source>
        <dbReference type="ARBA" id="ARBA00022989"/>
    </source>
</evidence>
<feature type="transmembrane region" description="Helical" evidence="7">
    <location>
        <begin position="277"/>
        <end position="296"/>
    </location>
</feature>
<comment type="subcellular location">
    <subcellularLocation>
        <location evidence="1">Endomembrane system</location>
        <topology evidence="1">Multi-pass membrane protein</topology>
    </subcellularLocation>
</comment>
<keyword evidence="6 7" id="KW-0472">Membrane</keyword>
<keyword evidence="4 7" id="KW-0812">Transmembrane</keyword>
<comment type="caution">
    <text evidence="8">The sequence shown here is derived from an EMBL/GenBank/DDBJ whole genome shotgun (WGS) entry which is preliminary data.</text>
</comment>
<proteinExistence type="inferred from homology"/>
<comment type="similarity">
    <text evidence="2">Belongs to the major facilitator superfamily.</text>
</comment>
<evidence type="ECO:0000256" key="4">
    <source>
        <dbReference type="ARBA" id="ARBA00022692"/>
    </source>
</evidence>
<feature type="transmembrane region" description="Helical" evidence="7">
    <location>
        <begin position="52"/>
        <end position="72"/>
    </location>
</feature>
<dbReference type="InterPro" id="IPR051788">
    <property type="entry name" value="MFS_Transporter"/>
</dbReference>
<evidence type="ECO:0000256" key="3">
    <source>
        <dbReference type="ARBA" id="ARBA00022448"/>
    </source>
</evidence>
<dbReference type="GO" id="GO:0016020">
    <property type="term" value="C:membrane"/>
    <property type="evidence" value="ECO:0007669"/>
    <property type="project" value="TreeGrafter"/>
</dbReference>
<feature type="transmembrane region" description="Helical" evidence="7">
    <location>
        <begin position="332"/>
        <end position="354"/>
    </location>
</feature>
<dbReference type="AlphaFoldDB" id="A0A7K0K0Z2"/>
<evidence type="ECO:0000313" key="9">
    <source>
        <dbReference type="Proteomes" id="UP000442535"/>
    </source>
</evidence>
<dbReference type="GO" id="GO:0012505">
    <property type="term" value="C:endomembrane system"/>
    <property type="evidence" value="ECO:0007669"/>
    <property type="project" value="UniProtKB-SubCell"/>
</dbReference>
<dbReference type="Gene3D" id="1.20.1250.20">
    <property type="entry name" value="MFS general substrate transporter like domains"/>
    <property type="match status" value="1"/>
</dbReference>
<feature type="transmembrane region" description="Helical" evidence="7">
    <location>
        <begin position="21"/>
        <end position="40"/>
    </location>
</feature>
<organism evidence="8 9">
    <name type="scientific">Mobiluncus porci</name>
    <dbReference type="NCBI Taxonomy" id="2652278"/>
    <lineage>
        <taxon>Bacteria</taxon>
        <taxon>Bacillati</taxon>
        <taxon>Actinomycetota</taxon>
        <taxon>Actinomycetes</taxon>
        <taxon>Actinomycetales</taxon>
        <taxon>Actinomycetaceae</taxon>
        <taxon>Mobiluncus</taxon>
    </lineage>
</organism>